<evidence type="ECO:0000256" key="2">
    <source>
        <dbReference type="PROSITE-ProRule" id="PRU00176"/>
    </source>
</evidence>
<sequence length="334" mass="37043">MALGTKEAAFSVFSSYPSTSPRLHCFNQSVSSVRFGISLSAPAALTKFTQYNLPFLSPSKPKSPGFQCHSSLESVTVEEEVEESGKPESRRKLFVLNLPWSFSVADIKKLFGECGTVADVEIIKQKDGKNRGFAFVTMSSGEEAQAAIEKYDSYELVGRIIRVQFAKRFKKPVRASPVVTPPGETRHKLYSCIDNPSGRSAGYGFVSFATKEEAESAISALDGKELLGRPIRLKFSEKNTDASESKEEESSEQQPENASENIYLFLFPSAFMTLLLNDNGQLILFYDTIRMLPCSRCCQHGVCHSMVMSTFVTRGWRPSFALPVMGRHNGFRAC</sequence>
<reference evidence="4" key="2">
    <citation type="journal article" date="2024" name="Plant">
        <title>Genomic evolution and insights into agronomic trait innovations of Sesamum species.</title>
        <authorList>
            <person name="Miao H."/>
            <person name="Wang L."/>
            <person name="Qu L."/>
            <person name="Liu H."/>
            <person name="Sun Y."/>
            <person name="Le M."/>
            <person name="Wang Q."/>
            <person name="Wei S."/>
            <person name="Zheng Y."/>
            <person name="Lin W."/>
            <person name="Duan Y."/>
            <person name="Cao H."/>
            <person name="Xiong S."/>
            <person name="Wang X."/>
            <person name="Wei L."/>
            <person name="Li C."/>
            <person name="Ma Q."/>
            <person name="Ju M."/>
            <person name="Zhao R."/>
            <person name="Li G."/>
            <person name="Mu C."/>
            <person name="Tian Q."/>
            <person name="Mei H."/>
            <person name="Zhang T."/>
            <person name="Gao T."/>
            <person name="Zhang H."/>
        </authorList>
    </citation>
    <scope>NUCLEOTIDE SEQUENCE</scope>
    <source>
        <strain evidence="4">KEN8</strain>
    </source>
</reference>
<dbReference type="InterPro" id="IPR000504">
    <property type="entry name" value="RRM_dom"/>
</dbReference>
<dbReference type="PANTHER" id="PTHR48025:SF6">
    <property type="entry name" value="RRM DOMAIN-CONTAINING PROTEIN"/>
    <property type="match status" value="1"/>
</dbReference>
<gene>
    <name evidence="4" type="ORF">Scaly_2442500</name>
</gene>
<dbReference type="Pfam" id="PF00076">
    <property type="entry name" value="RRM_1"/>
    <property type="match status" value="2"/>
</dbReference>
<reference evidence="4" key="1">
    <citation type="submission" date="2020-06" db="EMBL/GenBank/DDBJ databases">
        <authorList>
            <person name="Li T."/>
            <person name="Hu X."/>
            <person name="Zhang T."/>
            <person name="Song X."/>
            <person name="Zhang H."/>
            <person name="Dai N."/>
            <person name="Sheng W."/>
            <person name="Hou X."/>
            <person name="Wei L."/>
        </authorList>
    </citation>
    <scope>NUCLEOTIDE SEQUENCE</scope>
    <source>
        <strain evidence="4">KEN8</strain>
        <tissue evidence="4">Leaf</tissue>
    </source>
</reference>
<evidence type="ECO:0000313" key="4">
    <source>
        <dbReference type="EMBL" id="KAL0324754.1"/>
    </source>
</evidence>
<dbReference type="GO" id="GO:0003729">
    <property type="term" value="F:mRNA binding"/>
    <property type="evidence" value="ECO:0007669"/>
    <property type="project" value="TreeGrafter"/>
</dbReference>
<protein>
    <submittedName>
        <fullName evidence="4">RNA-binding protein CP33, chloroplastic</fullName>
    </submittedName>
</protein>
<dbReference type="InterPro" id="IPR012677">
    <property type="entry name" value="Nucleotide-bd_a/b_plait_sf"/>
</dbReference>
<evidence type="ECO:0000256" key="1">
    <source>
        <dbReference type="ARBA" id="ARBA00022884"/>
    </source>
</evidence>
<dbReference type="SMART" id="SM00360">
    <property type="entry name" value="RRM"/>
    <property type="match status" value="2"/>
</dbReference>
<name>A0AAW2LZT7_9LAMI</name>
<organism evidence="4">
    <name type="scientific">Sesamum calycinum</name>
    <dbReference type="NCBI Taxonomy" id="2727403"/>
    <lineage>
        <taxon>Eukaryota</taxon>
        <taxon>Viridiplantae</taxon>
        <taxon>Streptophyta</taxon>
        <taxon>Embryophyta</taxon>
        <taxon>Tracheophyta</taxon>
        <taxon>Spermatophyta</taxon>
        <taxon>Magnoliopsida</taxon>
        <taxon>eudicotyledons</taxon>
        <taxon>Gunneridae</taxon>
        <taxon>Pentapetalae</taxon>
        <taxon>asterids</taxon>
        <taxon>lamiids</taxon>
        <taxon>Lamiales</taxon>
        <taxon>Pedaliaceae</taxon>
        <taxon>Sesamum</taxon>
    </lineage>
</organism>
<dbReference type="InterPro" id="IPR035979">
    <property type="entry name" value="RBD_domain_sf"/>
</dbReference>
<dbReference type="AlphaFoldDB" id="A0AAW2LZT7"/>
<dbReference type="PROSITE" id="PS50102">
    <property type="entry name" value="RRM"/>
    <property type="match status" value="2"/>
</dbReference>
<proteinExistence type="predicted"/>
<comment type="caution">
    <text evidence="4">The sequence shown here is derived from an EMBL/GenBank/DDBJ whole genome shotgun (WGS) entry which is preliminary data.</text>
</comment>
<feature type="domain" description="RRM" evidence="3">
    <location>
        <begin position="91"/>
        <end position="168"/>
    </location>
</feature>
<accession>A0AAW2LZT7</accession>
<dbReference type="EMBL" id="JACGWM010000015">
    <property type="protein sequence ID" value="KAL0324754.1"/>
    <property type="molecule type" value="Genomic_DNA"/>
</dbReference>
<feature type="domain" description="RRM" evidence="3">
    <location>
        <begin position="194"/>
        <end position="238"/>
    </location>
</feature>
<dbReference type="SUPFAM" id="SSF54928">
    <property type="entry name" value="RNA-binding domain, RBD"/>
    <property type="match status" value="2"/>
</dbReference>
<dbReference type="PANTHER" id="PTHR48025">
    <property type="entry name" value="OS02G0815200 PROTEIN"/>
    <property type="match status" value="1"/>
</dbReference>
<evidence type="ECO:0000259" key="3">
    <source>
        <dbReference type="PROSITE" id="PS50102"/>
    </source>
</evidence>
<dbReference type="InterPro" id="IPR050502">
    <property type="entry name" value="Euk_RNA-bind_prot"/>
</dbReference>
<keyword evidence="1 2" id="KW-0694">RNA-binding</keyword>
<dbReference type="Gene3D" id="3.30.70.330">
    <property type="match status" value="2"/>
</dbReference>